<feature type="compositionally biased region" description="Basic and acidic residues" evidence="1">
    <location>
        <begin position="111"/>
        <end position="126"/>
    </location>
</feature>
<name>A0AAD9LR16_9STRA</name>
<keyword evidence="3" id="KW-1185">Reference proteome</keyword>
<proteinExistence type="predicted"/>
<feature type="compositionally biased region" description="Polar residues" evidence="1">
    <location>
        <begin position="306"/>
        <end position="323"/>
    </location>
</feature>
<feature type="region of interest" description="Disordered" evidence="1">
    <location>
        <begin position="94"/>
        <end position="223"/>
    </location>
</feature>
<sequence>MSTPLKALIQERLRAKMVCRRTNYNGDYEGESDRLLRQPMNATAYDITSRGGESETHRSTSSRGSTSRRTAPTQPGYPIRLHTHIDQSAYLVPSQHDEPYYPPYGSSTTNEDDRQRNSRYPREQYRDTNAYDPPPRPEHHHQRDQRRRHHSHHRIREQVPPRHEPSSRGYVSRQPSQNRGSVSPWHRSEHASTPSKANSKARSPTSSVHAQSPRVDRSQSYNYSDHIEHDEYTRNHRDIKPSPGFAPPSSSNQQIRQQDCYQRQRCTWRDRDYSSQGGYEMRAPSPTRHHENHEHHKYQTVDKSIRQSPMHRNQTETSNSSRPIPTESAHLKTQLETLEQGRHTPPQLDMKVIELPAKTTGRTRSWDEIMSPESRLAAKAFVEKRQRRTEKSTPRTLATQRWLEVVDARASRHEAAAK</sequence>
<organism evidence="2 3">
    <name type="scientific">Phytophthora citrophthora</name>
    <dbReference type="NCBI Taxonomy" id="4793"/>
    <lineage>
        <taxon>Eukaryota</taxon>
        <taxon>Sar</taxon>
        <taxon>Stramenopiles</taxon>
        <taxon>Oomycota</taxon>
        <taxon>Peronosporomycetes</taxon>
        <taxon>Peronosporales</taxon>
        <taxon>Peronosporaceae</taxon>
        <taxon>Phytophthora</taxon>
    </lineage>
</organism>
<feature type="compositionally biased region" description="Basic and acidic residues" evidence="1">
    <location>
        <begin position="288"/>
        <end position="305"/>
    </location>
</feature>
<evidence type="ECO:0000256" key="1">
    <source>
        <dbReference type="SAM" id="MobiDB-lite"/>
    </source>
</evidence>
<feature type="region of interest" description="Disordered" evidence="1">
    <location>
        <begin position="46"/>
        <end position="79"/>
    </location>
</feature>
<accession>A0AAD9LR16</accession>
<feature type="region of interest" description="Disordered" evidence="1">
    <location>
        <begin position="235"/>
        <end position="327"/>
    </location>
</feature>
<dbReference type="EMBL" id="JASMQC010000003">
    <property type="protein sequence ID" value="KAK1946478.1"/>
    <property type="molecule type" value="Genomic_DNA"/>
</dbReference>
<reference evidence="2" key="1">
    <citation type="submission" date="2023-08" db="EMBL/GenBank/DDBJ databases">
        <title>Reference Genome Resource for the Citrus Pathogen Phytophthora citrophthora.</title>
        <authorList>
            <person name="Moller H."/>
            <person name="Coetzee B."/>
            <person name="Rose L.J."/>
            <person name="Van Niekerk J.M."/>
        </authorList>
    </citation>
    <scope>NUCLEOTIDE SEQUENCE</scope>
    <source>
        <strain evidence="2">STE-U-9442</strain>
    </source>
</reference>
<feature type="compositionally biased region" description="Low complexity" evidence="1">
    <location>
        <begin position="59"/>
        <end position="70"/>
    </location>
</feature>
<evidence type="ECO:0000313" key="2">
    <source>
        <dbReference type="EMBL" id="KAK1946478.1"/>
    </source>
</evidence>
<feature type="compositionally biased region" description="Basic and acidic residues" evidence="1">
    <location>
        <begin position="156"/>
        <end position="166"/>
    </location>
</feature>
<comment type="caution">
    <text evidence="2">The sequence shown here is derived from an EMBL/GenBank/DDBJ whole genome shotgun (WGS) entry which is preliminary data.</text>
</comment>
<feature type="compositionally biased region" description="Low complexity" evidence="1">
    <location>
        <begin position="253"/>
        <end position="265"/>
    </location>
</feature>
<dbReference type="Proteomes" id="UP001259832">
    <property type="component" value="Unassembled WGS sequence"/>
</dbReference>
<gene>
    <name evidence="2" type="ORF">P3T76_002031</name>
</gene>
<feature type="compositionally biased region" description="Polar residues" evidence="1">
    <location>
        <begin position="191"/>
        <end position="210"/>
    </location>
</feature>
<protein>
    <submittedName>
        <fullName evidence="2">Uncharacterized protein</fullName>
    </submittedName>
</protein>
<dbReference type="AlphaFoldDB" id="A0AAD9LR16"/>
<feature type="compositionally biased region" description="Basic residues" evidence="1">
    <location>
        <begin position="138"/>
        <end position="155"/>
    </location>
</feature>
<evidence type="ECO:0000313" key="3">
    <source>
        <dbReference type="Proteomes" id="UP001259832"/>
    </source>
</evidence>